<sequence length="1134" mass="130959">MPHMLNLSALRDAIQSFNFQLLFDELGWNRAEKKRPFSLSLDESDFLCQAIAELGRVQVFVIQAKNNAFPHAKQRAQIARQITEFYSAENVLIFTDKKTKAVFFWLKQTEKNPAPREHVYFCGQSGDALMSKLASLWVDYSELNHEGDLSLLEVLKRLKKALDIEPVTKKFYAEFANLLDEFVAHIHGIPHEHDKRWYASVLVNRIMFIWFLQKKGFLDHGNRDYLPCYLNLFQEKQTDIFYPQFLRILFFEGFAKPAAERSEKAACLGHIPYLNGGLFLEHVLEVRYRDTLIIPDQAFLRLFKLFDNYSWSLDDSPTGNDNEINPDVLGYIFEKYINQKAFGAYYTRREITEYLSQQTIHRLILNRLNSPEIPDVCEAIAFDGIDELLTHLDGSLKNRLLSQVLPTLKLLDPACGSGAFLVAAMKTLVDIYQAAYATHLSTHELYEIKKQIITHNLFGVDIMDEATEIAKLRLFLALVASVEKADDLEPLPNVDFNIMAGHSLIGLLSVDGKEFDQFSLLEKDKVLSYSQLLTEKNRMIALYREATLFSKDLRQLRESIEQAREKAQLVLNQLLLNEFNALKIKFEQATWDEAKNKEGKPIKRILTLADIERLRPFHWGYEFSEVFAQGGFDAIIANPPWDTFKPNGKEFFSSHAESISKNKMSIKDFEKEQSKLLQDSALKKAWLDYLSQFPYISEFLRKTSQFKFQSALVNGKKTGSDLNLYKLFVEQSFNLLQKGGVCGIVIPSGIYTDLGATGLRHLLFEETKINDLFGLSNEKFIFDGIHHSFKFCLLTFEKGLKTTDFYSAFRINPREAIKIDKLLDFLHDRNEHVKLSVDLVKKLSPDSHSIMEFKSILDVRIAEKMLRFPLLGESLDNTWNLKLTREFDMTNDSHLFKTESGAGRLPLYEGKMIHQFTHLWGNAKYWLDEQETRQTLLGKKPDNGQLLDYQNYRLGFRRIASSTNERAMIATILPKNNFASESFNLSEGQFLENSELLFLVSVFNSFVFDYFLRQKISANLNMFYVYQMPVPRLTANDAIFKEIVYRAACLICTTTEFDDLKNTLNQQSIKAITAAIDPDTRLQLRAELDAIIAHLYGLTEHELQHVLNSFPLIEERFKKMILSEFLKTEQHLFV</sequence>
<keyword evidence="4" id="KW-0949">S-adenosyl-L-methionine</keyword>
<keyword evidence="6" id="KW-0175">Coiled coil</keyword>
<comment type="caution">
    <text evidence="8">The sequence shown here is derived from an EMBL/GenBank/DDBJ whole genome shotgun (WGS) entry which is preliminary data.</text>
</comment>
<feature type="coiled-coil region" evidence="6">
    <location>
        <begin position="546"/>
        <end position="577"/>
    </location>
</feature>
<dbReference type="EMBL" id="MSLT01000012">
    <property type="protein sequence ID" value="OUD13884.1"/>
    <property type="molecule type" value="Genomic_DNA"/>
</dbReference>
<dbReference type="PANTHER" id="PTHR33841">
    <property type="entry name" value="DNA METHYLTRANSFERASE YEEA-RELATED"/>
    <property type="match status" value="1"/>
</dbReference>
<dbReference type="GO" id="GO:0009007">
    <property type="term" value="F:site-specific DNA-methyltransferase (adenine-specific) activity"/>
    <property type="evidence" value="ECO:0007669"/>
    <property type="project" value="UniProtKB-EC"/>
</dbReference>
<dbReference type="PROSITE" id="PS00092">
    <property type="entry name" value="N6_MTASE"/>
    <property type="match status" value="1"/>
</dbReference>
<dbReference type="RefSeq" id="WP_245391535.1">
    <property type="nucleotide sequence ID" value="NZ_MSLT01000012.1"/>
</dbReference>
<keyword evidence="8" id="KW-0067">ATP-binding</keyword>
<accession>A0A251X7W6</accession>
<dbReference type="GO" id="GO:0005524">
    <property type="term" value="F:ATP binding"/>
    <property type="evidence" value="ECO:0007669"/>
    <property type="project" value="UniProtKB-KW"/>
</dbReference>
<dbReference type="PANTHER" id="PTHR33841:SF1">
    <property type="entry name" value="DNA METHYLTRANSFERASE A"/>
    <property type="match status" value="1"/>
</dbReference>
<evidence type="ECO:0000313" key="8">
    <source>
        <dbReference type="EMBL" id="OUD13884.1"/>
    </source>
</evidence>
<comment type="catalytic activity">
    <reaction evidence="5">
        <text>a 2'-deoxyadenosine in DNA + S-adenosyl-L-methionine = an N(6)-methyl-2'-deoxyadenosine in DNA + S-adenosyl-L-homocysteine + H(+)</text>
        <dbReference type="Rhea" id="RHEA:15197"/>
        <dbReference type="Rhea" id="RHEA-COMP:12418"/>
        <dbReference type="Rhea" id="RHEA-COMP:12419"/>
        <dbReference type="ChEBI" id="CHEBI:15378"/>
        <dbReference type="ChEBI" id="CHEBI:57856"/>
        <dbReference type="ChEBI" id="CHEBI:59789"/>
        <dbReference type="ChEBI" id="CHEBI:90615"/>
        <dbReference type="ChEBI" id="CHEBI:90616"/>
        <dbReference type="EC" id="2.1.1.72"/>
    </reaction>
</comment>
<dbReference type="GO" id="GO:0003676">
    <property type="term" value="F:nucleic acid binding"/>
    <property type="evidence" value="ECO:0007669"/>
    <property type="project" value="InterPro"/>
</dbReference>
<name>A0A251X7W6_9GAMM</name>
<evidence type="ECO:0000256" key="4">
    <source>
        <dbReference type="ARBA" id="ARBA00022691"/>
    </source>
</evidence>
<proteinExistence type="predicted"/>
<dbReference type="PRINTS" id="PR00507">
    <property type="entry name" value="N12N6MTFRASE"/>
</dbReference>
<evidence type="ECO:0000313" key="9">
    <source>
        <dbReference type="Proteomes" id="UP000194798"/>
    </source>
</evidence>
<dbReference type="EC" id="2.1.1.72" evidence="1"/>
<dbReference type="GO" id="GO:0032259">
    <property type="term" value="P:methylation"/>
    <property type="evidence" value="ECO:0007669"/>
    <property type="project" value="UniProtKB-KW"/>
</dbReference>
<keyword evidence="3" id="KW-0808">Transferase</keyword>
<dbReference type="InterPro" id="IPR011639">
    <property type="entry name" value="MethylTrfase_TaqI-like_dom"/>
</dbReference>
<protein>
    <recommendedName>
        <fullName evidence="1">site-specific DNA-methyltransferase (adenine-specific)</fullName>
        <ecNumber evidence="1">2.1.1.72</ecNumber>
    </recommendedName>
</protein>
<feature type="domain" description="Type II methyltransferase M.TaqI-like" evidence="7">
    <location>
        <begin position="694"/>
        <end position="780"/>
    </location>
</feature>
<evidence type="ECO:0000256" key="2">
    <source>
        <dbReference type="ARBA" id="ARBA00022603"/>
    </source>
</evidence>
<dbReference type="SUPFAM" id="SSF53335">
    <property type="entry name" value="S-adenosyl-L-methionine-dependent methyltransferases"/>
    <property type="match status" value="1"/>
</dbReference>
<gene>
    <name evidence="8" type="ORF">TPSD3_05935</name>
</gene>
<dbReference type="InterPro" id="IPR002052">
    <property type="entry name" value="DNA_methylase_N6_adenine_CS"/>
</dbReference>
<evidence type="ECO:0000256" key="6">
    <source>
        <dbReference type="SAM" id="Coils"/>
    </source>
</evidence>
<dbReference type="InterPro" id="IPR050953">
    <property type="entry name" value="N4_N6_ade-DNA_methylase"/>
</dbReference>
<dbReference type="Pfam" id="PF07669">
    <property type="entry name" value="Eco57I"/>
    <property type="match status" value="2"/>
</dbReference>
<evidence type="ECO:0000259" key="7">
    <source>
        <dbReference type="Pfam" id="PF07669"/>
    </source>
</evidence>
<keyword evidence="2" id="KW-0489">Methyltransferase</keyword>
<dbReference type="Proteomes" id="UP000194798">
    <property type="component" value="Unassembled WGS sequence"/>
</dbReference>
<reference evidence="8 9" key="1">
    <citation type="submission" date="2016-12" db="EMBL/GenBank/DDBJ databases">
        <title>Thioflexothrix psekupsii D3 genome sequencing and assembly.</title>
        <authorList>
            <person name="Fomenkov A."/>
            <person name="Vincze T."/>
            <person name="Grabovich M."/>
            <person name="Anton B.P."/>
            <person name="Dubinina G."/>
            <person name="Orlova M."/>
            <person name="Belousova E."/>
            <person name="Roberts R.J."/>
        </authorList>
    </citation>
    <scope>NUCLEOTIDE SEQUENCE [LARGE SCALE GENOMIC DNA]</scope>
    <source>
        <strain evidence="8">D3</strain>
    </source>
</reference>
<evidence type="ECO:0000256" key="3">
    <source>
        <dbReference type="ARBA" id="ARBA00022679"/>
    </source>
</evidence>
<evidence type="ECO:0000256" key="1">
    <source>
        <dbReference type="ARBA" id="ARBA00011900"/>
    </source>
</evidence>
<keyword evidence="9" id="KW-1185">Reference proteome</keyword>
<evidence type="ECO:0000256" key="5">
    <source>
        <dbReference type="ARBA" id="ARBA00047942"/>
    </source>
</evidence>
<feature type="domain" description="Type II methyltransferase M.TaqI-like" evidence="7">
    <location>
        <begin position="455"/>
        <end position="663"/>
    </location>
</feature>
<dbReference type="GO" id="GO:0006304">
    <property type="term" value="P:DNA modification"/>
    <property type="evidence" value="ECO:0007669"/>
    <property type="project" value="InterPro"/>
</dbReference>
<organism evidence="8 9">
    <name type="scientific">Thioflexithrix psekupsensis</name>
    <dbReference type="NCBI Taxonomy" id="1570016"/>
    <lineage>
        <taxon>Bacteria</taxon>
        <taxon>Pseudomonadati</taxon>
        <taxon>Pseudomonadota</taxon>
        <taxon>Gammaproteobacteria</taxon>
        <taxon>Thiotrichales</taxon>
        <taxon>Thioflexithrix</taxon>
    </lineage>
</organism>
<dbReference type="Gene3D" id="3.40.50.150">
    <property type="entry name" value="Vaccinia Virus protein VP39"/>
    <property type="match status" value="1"/>
</dbReference>
<dbReference type="InterPro" id="IPR029063">
    <property type="entry name" value="SAM-dependent_MTases_sf"/>
</dbReference>
<keyword evidence="8" id="KW-0547">Nucleotide-binding</keyword>
<dbReference type="AlphaFoldDB" id="A0A251X7W6"/>